<evidence type="ECO:0000256" key="2">
    <source>
        <dbReference type="ARBA" id="ARBA00022491"/>
    </source>
</evidence>
<evidence type="ECO:0000256" key="3">
    <source>
        <dbReference type="ARBA" id="ARBA00022723"/>
    </source>
</evidence>
<dbReference type="GO" id="GO:0005634">
    <property type="term" value="C:nucleus"/>
    <property type="evidence" value="ECO:0007669"/>
    <property type="project" value="UniProtKB-SubCell"/>
</dbReference>
<dbReference type="GO" id="GO:0008270">
    <property type="term" value="F:zinc ion binding"/>
    <property type="evidence" value="ECO:0007669"/>
    <property type="project" value="UniProtKB-KW"/>
</dbReference>
<dbReference type="Proteomes" id="UP000887540">
    <property type="component" value="Unplaced"/>
</dbReference>
<dbReference type="PROSITE" id="PS00658">
    <property type="entry name" value="FORK_HEAD_2"/>
    <property type="match status" value="1"/>
</dbReference>
<dbReference type="Pfam" id="PF00250">
    <property type="entry name" value="Forkhead"/>
    <property type="match status" value="1"/>
</dbReference>
<evidence type="ECO:0000256" key="8">
    <source>
        <dbReference type="ARBA" id="ARBA00023163"/>
    </source>
</evidence>
<dbReference type="PANTHER" id="PTHR45796">
    <property type="entry name" value="FORKHEAD BOX P, ISOFORM C"/>
    <property type="match status" value="1"/>
</dbReference>
<dbReference type="WBParaSite" id="ACRNAN_scaffold2393.g8875.t1">
    <property type="protein sequence ID" value="ACRNAN_scaffold2393.g8875.t1"/>
    <property type="gene ID" value="ACRNAN_scaffold2393.g8875"/>
</dbReference>
<keyword evidence="6" id="KW-0805">Transcription regulation</keyword>
<dbReference type="PRINTS" id="PR00053">
    <property type="entry name" value="FORKHEAD"/>
</dbReference>
<dbReference type="InterPro" id="IPR047412">
    <property type="entry name" value="FH_FOXP1_P2"/>
</dbReference>
<dbReference type="CDD" id="cd20065">
    <property type="entry name" value="FH_FOXP2"/>
    <property type="match status" value="1"/>
</dbReference>
<organism evidence="13 14">
    <name type="scientific">Acrobeloides nanus</name>
    <dbReference type="NCBI Taxonomy" id="290746"/>
    <lineage>
        <taxon>Eukaryota</taxon>
        <taxon>Metazoa</taxon>
        <taxon>Ecdysozoa</taxon>
        <taxon>Nematoda</taxon>
        <taxon>Chromadorea</taxon>
        <taxon>Rhabditida</taxon>
        <taxon>Tylenchina</taxon>
        <taxon>Cephalobomorpha</taxon>
        <taxon>Cephaloboidea</taxon>
        <taxon>Cephalobidae</taxon>
        <taxon>Acrobeloides</taxon>
    </lineage>
</organism>
<feature type="region of interest" description="Disordered" evidence="11">
    <location>
        <begin position="211"/>
        <end position="232"/>
    </location>
</feature>
<feature type="region of interest" description="Disordered" evidence="11">
    <location>
        <begin position="305"/>
        <end position="348"/>
    </location>
</feature>
<evidence type="ECO:0000259" key="12">
    <source>
        <dbReference type="PROSITE" id="PS50039"/>
    </source>
</evidence>
<dbReference type="FunFam" id="1.10.10.10:FF:000010">
    <property type="entry name" value="Forkhead box P2 isoform B"/>
    <property type="match status" value="1"/>
</dbReference>
<feature type="region of interest" description="Disordered" evidence="11">
    <location>
        <begin position="533"/>
        <end position="558"/>
    </location>
</feature>
<protein>
    <submittedName>
        <fullName evidence="14">Fork-head domain-containing protein</fullName>
    </submittedName>
</protein>
<dbReference type="SUPFAM" id="SSF46785">
    <property type="entry name" value="Winged helix' DNA-binding domain"/>
    <property type="match status" value="1"/>
</dbReference>
<comment type="subcellular location">
    <subcellularLocation>
        <location evidence="1 10">Nucleus</location>
    </subcellularLocation>
</comment>
<dbReference type="Gene3D" id="1.10.10.10">
    <property type="entry name" value="Winged helix-like DNA-binding domain superfamily/Winged helix DNA-binding domain"/>
    <property type="match status" value="1"/>
</dbReference>
<dbReference type="InterPro" id="IPR036390">
    <property type="entry name" value="WH_DNA-bd_sf"/>
</dbReference>
<feature type="domain" description="Fork-head" evidence="12">
    <location>
        <begin position="377"/>
        <end position="469"/>
    </location>
</feature>
<evidence type="ECO:0000313" key="14">
    <source>
        <dbReference type="WBParaSite" id="ACRNAN_scaffold2393.g8875.t1"/>
    </source>
</evidence>
<feature type="DNA-binding region" description="Fork-head" evidence="10">
    <location>
        <begin position="377"/>
        <end position="469"/>
    </location>
</feature>
<dbReference type="GO" id="GO:0000978">
    <property type="term" value="F:RNA polymerase II cis-regulatory region sequence-specific DNA binding"/>
    <property type="evidence" value="ECO:0007669"/>
    <property type="project" value="TreeGrafter"/>
</dbReference>
<dbReference type="PANTHER" id="PTHR45796:SF4">
    <property type="entry name" value="FORKHEAD BOX P, ISOFORM C"/>
    <property type="match status" value="1"/>
</dbReference>
<dbReference type="Pfam" id="PF16159">
    <property type="entry name" value="FOXP-CC"/>
    <property type="match status" value="1"/>
</dbReference>
<keyword evidence="8" id="KW-0804">Transcription</keyword>
<sequence length="612" mass="66655">MTSCRESFKVSEFFPGSTPTTSSGTITATNQQQYTQSAMLSTDRALSLDTATAHGLLQTPPTHHLPNAIPGLEALTPQIEQMLMLAIQERLAQQLVSSAPLDMNRLWQNIFALSGSFPLLPSPLDLSAIPGTSTAAPTHPLYQHGLCAWPQCNQPCETYSTFVQHLNHAHSPDERSAQQYRAQIELVESLEHRLSKEKSRLQAMMQHLHMKHSPDTTQPGLGLPPQSSSQPSAMMKLESPVISPKSFTYPTSEPPTAAILMKSEPGHPQPSASVPPFTTSQSAAAALAAAASIANSVASTTFPSVKNEDLPRPKAGGIGVAGTTPTSGSIGEGTNNVSTVSASSGGTPRRRVTDKAFVSISADIARNREFYRTHDVRPPYTYASLIRQAIMESKDCQLTLNEIYQWFTETFAYFRRNAATWKNAVRHNLSLHKCFTRVEQNVKGAVWTVDDSEFYKRRPQRASSARNIKSATPQQLEAAQRAITQQHGNLQHATTAQFLSAAADLLTFGGERRGAMSVQDEPINVDDIEVYSAPPGTSQSMENMSERSSDFEEEPNQNPLSLLSSAAAASIARTLTVSSENLMLLSKSEPVSPRLTIDERISRIYADNAPSR</sequence>
<evidence type="ECO:0000256" key="7">
    <source>
        <dbReference type="ARBA" id="ARBA00023125"/>
    </source>
</evidence>
<proteinExistence type="predicted"/>
<dbReference type="SMART" id="SM00339">
    <property type="entry name" value="FH"/>
    <property type="match status" value="1"/>
</dbReference>
<keyword evidence="5" id="KW-0862">Zinc</keyword>
<keyword evidence="4" id="KW-0863">Zinc-finger</keyword>
<feature type="compositionally biased region" description="Low complexity" evidence="11">
    <location>
        <begin position="218"/>
        <end position="232"/>
    </location>
</feature>
<evidence type="ECO:0000256" key="11">
    <source>
        <dbReference type="SAM" id="MobiDB-lite"/>
    </source>
</evidence>
<evidence type="ECO:0000256" key="9">
    <source>
        <dbReference type="ARBA" id="ARBA00023242"/>
    </source>
</evidence>
<evidence type="ECO:0000256" key="1">
    <source>
        <dbReference type="ARBA" id="ARBA00004123"/>
    </source>
</evidence>
<dbReference type="InterPro" id="IPR030456">
    <property type="entry name" value="TF_fork_head_CS_2"/>
</dbReference>
<dbReference type="InterPro" id="IPR036388">
    <property type="entry name" value="WH-like_DNA-bd_sf"/>
</dbReference>
<keyword evidence="9 10" id="KW-0539">Nucleus</keyword>
<dbReference type="GO" id="GO:0000981">
    <property type="term" value="F:DNA-binding transcription factor activity, RNA polymerase II-specific"/>
    <property type="evidence" value="ECO:0007669"/>
    <property type="project" value="TreeGrafter"/>
</dbReference>
<dbReference type="InterPro" id="IPR032354">
    <property type="entry name" value="FOXP-CC"/>
</dbReference>
<accession>A0A914DEH7</accession>
<evidence type="ECO:0000256" key="10">
    <source>
        <dbReference type="PROSITE-ProRule" id="PRU00089"/>
    </source>
</evidence>
<dbReference type="AlphaFoldDB" id="A0A914DEH7"/>
<evidence type="ECO:0000256" key="4">
    <source>
        <dbReference type="ARBA" id="ARBA00022771"/>
    </source>
</evidence>
<reference evidence="14" key="1">
    <citation type="submission" date="2022-11" db="UniProtKB">
        <authorList>
            <consortium name="WormBaseParasite"/>
        </authorList>
    </citation>
    <scope>IDENTIFICATION</scope>
</reference>
<evidence type="ECO:0000256" key="5">
    <source>
        <dbReference type="ARBA" id="ARBA00022833"/>
    </source>
</evidence>
<dbReference type="InterPro" id="IPR050998">
    <property type="entry name" value="FOXP"/>
</dbReference>
<keyword evidence="3" id="KW-0479">Metal-binding</keyword>
<evidence type="ECO:0000256" key="6">
    <source>
        <dbReference type="ARBA" id="ARBA00023015"/>
    </source>
</evidence>
<dbReference type="InterPro" id="IPR001766">
    <property type="entry name" value="Fork_head_dom"/>
</dbReference>
<dbReference type="Gene3D" id="1.20.5.340">
    <property type="match status" value="1"/>
</dbReference>
<feature type="compositionally biased region" description="Polar residues" evidence="11">
    <location>
        <begin position="323"/>
        <end position="346"/>
    </location>
</feature>
<keyword evidence="2" id="KW-0678">Repressor</keyword>
<dbReference type="PROSITE" id="PS50039">
    <property type="entry name" value="FORK_HEAD_3"/>
    <property type="match status" value="1"/>
</dbReference>
<evidence type="ECO:0000313" key="13">
    <source>
        <dbReference type="Proteomes" id="UP000887540"/>
    </source>
</evidence>
<keyword evidence="7 10" id="KW-0238">DNA-binding</keyword>
<keyword evidence="13" id="KW-1185">Reference proteome</keyword>
<name>A0A914DEH7_9BILA</name>